<proteinExistence type="predicted"/>
<protein>
    <submittedName>
        <fullName evidence="1">Uncharacterized protein</fullName>
    </submittedName>
</protein>
<comment type="caution">
    <text evidence="1">The sequence shown here is derived from an EMBL/GenBank/DDBJ whole genome shotgun (WGS) entry which is preliminary data.</text>
</comment>
<evidence type="ECO:0000313" key="1">
    <source>
        <dbReference type="EMBL" id="NKW09892.1"/>
    </source>
</evidence>
<sequence length="56" mass="6343">MRLDRLGWLHLLLATLLEKFHQRICGLSLRHGEKHRSCQSYRGCAADILSARGAAL</sequence>
<gene>
    <name evidence="1" type="ORF">HGG76_11135</name>
</gene>
<reference evidence="1 2" key="1">
    <citation type="submission" date="2020-04" db="EMBL/GenBank/DDBJ databases">
        <title>Whole genome sequencing of clinical and environmental type strains of Ochrobactrum.</title>
        <authorList>
            <person name="Dharne M."/>
        </authorList>
    </citation>
    <scope>NUCLEOTIDE SEQUENCE [LARGE SCALE GENOMIC DNA]</scope>
    <source>
        <strain evidence="1 2">DSM 13340</strain>
    </source>
</reference>
<accession>A0A7X6FQ46</accession>
<name>A0A7X6FQ46_9HYPH</name>
<evidence type="ECO:0000313" key="2">
    <source>
        <dbReference type="Proteomes" id="UP000558475"/>
    </source>
</evidence>
<dbReference type="EMBL" id="JAAXZB010000001">
    <property type="protein sequence ID" value="NKW09892.1"/>
    <property type="molecule type" value="Genomic_DNA"/>
</dbReference>
<dbReference type="AlphaFoldDB" id="A0A7X6FQ46"/>
<dbReference type="Proteomes" id="UP000558475">
    <property type="component" value="Unassembled WGS sequence"/>
</dbReference>
<organism evidence="1 2">
    <name type="scientific">Brucella tritici</name>
    <dbReference type="NCBI Taxonomy" id="94626"/>
    <lineage>
        <taxon>Bacteria</taxon>
        <taxon>Pseudomonadati</taxon>
        <taxon>Pseudomonadota</taxon>
        <taxon>Alphaproteobacteria</taxon>
        <taxon>Hyphomicrobiales</taxon>
        <taxon>Brucellaceae</taxon>
        <taxon>Brucella/Ochrobactrum group</taxon>
        <taxon>Brucella</taxon>
    </lineage>
</organism>